<evidence type="ECO:0000256" key="2">
    <source>
        <dbReference type="ARBA" id="ARBA00022840"/>
    </source>
</evidence>
<evidence type="ECO:0000259" key="4">
    <source>
        <dbReference type="PROSITE" id="PS50125"/>
    </source>
</evidence>
<proteinExistence type="predicted"/>
<dbReference type="SUPFAM" id="SSF52540">
    <property type="entry name" value="P-loop containing nucleoside triphosphate hydrolases"/>
    <property type="match status" value="1"/>
</dbReference>
<dbReference type="Pfam" id="PF13191">
    <property type="entry name" value="AAA_16"/>
    <property type="match status" value="1"/>
</dbReference>
<dbReference type="InterPro" id="IPR041664">
    <property type="entry name" value="AAA_16"/>
</dbReference>
<evidence type="ECO:0000256" key="1">
    <source>
        <dbReference type="ARBA" id="ARBA00022741"/>
    </source>
</evidence>
<dbReference type="Pfam" id="PF13424">
    <property type="entry name" value="TPR_12"/>
    <property type="match status" value="1"/>
</dbReference>
<dbReference type="SMART" id="SM00028">
    <property type="entry name" value="TPR"/>
    <property type="match status" value="5"/>
</dbReference>
<reference evidence="5" key="1">
    <citation type="submission" date="2020-02" db="EMBL/GenBank/DDBJ databases">
        <authorList>
            <person name="Meier V. D."/>
        </authorList>
    </citation>
    <scope>NUCLEOTIDE SEQUENCE</scope>
    <source>
        <strain evidence="5">AVDCRST_MAG67</strain>
    </source>
</reference>
<keyword evidence="1" id="KW-0547">Nucleotide-binding</keyword>
<dbReference type="PROSITE" id="PS50125">
    <property type="entry name" value="GUANYLATE_CYCLASE_2"/>
    <property type="match status" value="2"/>
</dbReference>
<feature type="region of interest" description="Disordered" evidence="3">
    <location>
        <begin position="207"/>
        <end position="228"/>
    </location>
</feature>
<dbReference type="SUPFAM" id="SSF48452">
    <property type="entry name" value="TPR-like"/>
    <property type="match status" value="1"/>
</dbReference>
<dbReference type="Pfam" id="PF00211">
    <property type="entry name" value="Guanylate_cyc"/>
    <property type="match status" value="2"/>
</dbReference>
<dbReference type="CDD" id="cd07302">
    <property type="entry name" value="CHD"/>
    <property type="match status" value="2"/>
</dbReference>
<dbReference type="PANTHER" id="PTHR16305">
    <property type="entry name" value="TESTICULAR SOLUBLE ADENYLYL CYCLASE"/>
    <property type="match status" value="1"/>
</dbReference>
<feature type="domain" description="Guanylate cyclase" evidence="4">
    <location>
        <begin position="244"/>
        <end position="368"/>
    </location>
</feature>
<dbReference type="GO" id="GO:0035556">
    <property type="term" value="P:intracellular signal transduction"/>
    <property type="evidence" value="ECO:0007669"/>
    <property type="project" value="InterPro"/>
</dbReference>
<dbReference type="InterPro" id="IPR019734">
    <property type="entry name" value="TPR_rpt"/>
</dbReference>
<dbReference type="GO" id="GO:0009190">
    <property type="term" value="P:cyclic nucleotide biosynthetic process"/>
    <property type="evidence" value="ECO:0007669"/>
    <property type="project" value="InterPro"/>
</dbReference>
<evidence type="ECO:0000313" key="5">
    <source>
        <dbReference type="EMBL" id="CAA9512934.1"/>
    </source>
</evidence>
<dbReference type="GO" id="GO:0005524">
    <property type="term" value="F:ATP binding"/>
    <property type="evidence" value="ECO:0007669"/>
    <property type="project" value="UniProtKB-KW"/>
</dbReference>
<dbReference type="SMART" id="SM00044">
    <property type="entry name" value="CYCc"/>
    <property type="match status" value="1"/>
</dbReference>
<dbReference type="Gene3D" id="1.25.40.10">
    <property type="entry name" value="Tetratricopeptide repeat domain"/>
    <property type="match status" value="2"/>
</dbReference>
<dbReference type="PANTHER" id="PTHR16305:SF28">
    <property type="entry name" value="GUANYLATE CYCLASE DOMAIN-CONTAINING PROTEIN"/>
    <property type="match status" value="1"/>
</dbReference>
<dbReference type="InterPro" id="IPR011990">
    <property type="entry name" value="TPR-like_helical_dom_sf"/>
</dbReference>
<dbReference type="InterPro" id="IPR027417">
    <property type="entry name" value="P-loop_NTPase"/>
</dbReference>
<dbReference type="GO" id="GO:0004016">
    <property type="term" value="F:adenylate cyclase activity"/>
    <property type="evidence" value="ECO:0007669"/>
    <property type="project" value="TreeGrafter"/>
</dbReference>
<evidence type="ECO:0000256" key="3">
    <source>
        <dbReference type="SAM" id="MobiDB-lite"/>
    </source>
</evidence>
<dbReference type="Gene3D" id="3.30.70.1230">
    <property type="entry name" value="Nucleotide cyclase"/>
    <property type="match status" value="2"/>
</dbReference>
<name>A0A6J4T3H6_9ACTN</name>
<organism evidence="5">
    <name type="scientific">uncultured Solirubrobacteraceae bacterium</name>
    <dbReference type="NCBI Taxonomy" id="1162706"/>
    <lineage>
        <taxon>Bacteria</taxon>
        <taxon>Bacillati</taxon>
        <taxon>Actinomycetota</taxon>
        <taxon>Thermoleophilia</taxon>
        <taxon>Solirubrobacterales</taxon>
        <taxon>Solirubrobacteraceae</taxon>
        <taxon>environmental samples</taxon>
    </lineage>
</organism>
<dbReference type="SUPFAM" id="SSF55073">
    <property type="entry name" value="Nucleotide cyclase"/>
    <property type="match status" value="2"/>
</dbReference>
<dbReference type="GO" id="GO:0005737">
    <property type="term" value="C:cytoplasm"/>
    <property type="evidence" value="ECO:0007669"/>
    <property type="project" value="TreeGrafter"/>
</dbReference>
<dbReference type="AlphaFoldDB" id="A0A6J4T3H6"/>
<keyword evidence="2" id="KW-0067">ATP-binding</keyword>
<protein>
    <recommendedName>
        <fullName evidence="4">Guanylate cyclase domain-containing protein</fullName>
    </recommendedName>
</protein>
<dbReference type="InterPro" id="IPR001054">
    <property type="entry name" value="A/G_cyclase"/>
</dbReference>
<dbReference type="InterPro" id="IPR029787">
    <property type="entry name" value="Nucleotide_cyclase"/>
</dbReference>
<dbReference type="EMBL" id="CADCVQ010000119">
    <property type="protein sequence ID" value="CAA9512934.1"/>
    <property type="molecule type" value="Genomic_DNA"/>
</dbReference>
<accession>A0A6J4T3H6</accession>
<gene>
    <name evidence="5" type="ORF">AVDCRST_MAG67-2903</name>
</gene>
<sequence length="1273" mass="136734">MGIMRDRLEPYLCDLHRAWLADDPEERFKEQPGSLLFFDISGFTPLTERLAKRGKAGVEQLISTLNGVVAPLVSTAGALGGDTLKFGGDALLLLFRGEQHERRACAAAFDMQAAMKPFRRMKTDAGIVSLRASAAVASGPVHLFLVGDRFRELVVAGPTTSEVMGLESTANAGEVLLGRATCAALDSTCHAAGHDRAVMRLATRPDVTQAPPAPAPSVDPAQGLPAALHDHLGPEAESEHRQVTVGFAQFRGLDELMARAGPAAAADELDALVTRAQKSFDDHGVTFLATDADRAAGKLFVVTGAPTASTDDEDRMLYALREIVAHEGELRMRAGVNRGRAFAVHLGAAHRRTYTTMGDTTNLAARVMGKAPDGQVLATRAVLDHARAPFALVAVAPFAVKGKRMAIDAELVGEPRAIVARAAADSPLAGREPELRILRDALAAARAERGQIVELVAEPGMGKSRLLAEVISELAGAELPQVVIEGGAYGTSTPYFALRSPLRRLIARDGASDDELAAALRRHVRQHMPDSEPLLPLVAIPFAIELPATAQSARLASDAAREQLHFLLERLIGALLPARGTLLLIEDAHWLDDASSELLRTVLRRADERGWAVFVTRRPVAGGLEDLPPTRMRLELAPLAPEAARSLVVAGAQGALAPHVTAALVERSQGNPLFLRELIAAARGGAELDALPATVEALLTARIDTLTPADRRLLRRAAVLGQRFPMSWLRGMLDMPERELHDALSRLGDFLEVEPGRVRFQHALQREAAYEALPFERRRALHARAGDLIERELGVGADDSADILALHFLRAQEYVRAWSYGLAAAEHARERYAHADAAQLYRRALEAARALKLPARALSEVYEVLGEEHACSGELARAEEAFTRARRLAAGDPLRESHLMQRHARAAMDGGQVLRAARWLLRGMRTLGGNHSTLAAACRATMVSELAGVRARQGRMDEAIALAREAIAAAEATGADAALAHACYILDWALVESGRAAEAVHSERAVEIYRRLGDLDREAAVLNNLGMFAYYAGRWEDAVALYRAGADASTQAGNIGSAAFGDCNIAEVLSDQGRREEARPRLERALEIWRATGYEWGVAFATALLGRLMARAGDGDTAQRLLADALERFRVLRVSPDALWVEALIGEAHVLGRRPLEATADVERLVSVAGRGRLGPLLHRVRGIARAQLGALEHARAALEESVAAARDRGDEFDLFLSLDALQQLAVHEGAVDPTLGRERDAIAERLDIMAPPPVPIAAPVAACDAPASATGS</sequence>
<feature type="domain" description="Guanylate cyclase" evidence="4">
    <location>
        <begin position="34"/>
        <end position="167"/>
    </location>
</feature>